<keyword evidence="1 6" id="KW-0004">4Fe-4S</keyword>
<feature type="domain" description="4Fe-4S ferredoxin-type" evidence="7">
    <location>
        <begin position="57"/>
        <end position="85"/>
    </location>
</feature>
<keyword evidence="4 6" id="KW-0408">Iron</keyword>
<dbReference type="SUPFAM" id="SSF46548">
    <property type="entry name" value="alpha-helical ferredoxin"/>
    <property type="match status" value="1"/>
</dbReference>
<reference evidence="9" key="1">
    <citation type="submission" date="2016-11" db="EMBL/GenBank/DDBJ databases">
        <authorList>
            <person name="Varghese N."/>
            <person name="Submissions S."/>
        </authorList>
    </citation>
    <scope>NUCLEOTIDE SEQUENCE [LARGE SCALE GENOMIC DNA]</scope>
    <source>
        <strain evidence="9">DSM 16057</strain>
    </source>
</reference>
<evidence type="ECO:0000256" key="5">
    <source>
        <dbReference type="ARBA" id="ARBA00023014"/>
    </source>
</evidence>
<dbReference type="InterPro" id="IPR009051">
    <property type="entry name" value="Helical_ferredxn"/>
</dbReference>
<evidence type="ECO:0000256" key="3">
    <source>
        <dbReference type="ARBA" id="ARBA00022737"/>
    </source>
</evidence>
<keyword evidence="6" id="KW-0249">Electron transport</keyword>
<keyword evidence="9" id="KW-1185">Reference proteome</keyword>
<sequence>MNDDAGAAKYQINRCSKCGSCREVCPVFSEMGSESWVARARVQLANAAIEGQIDFSRRFREIMESCLLCKACVAHCPNGVRVDKLVLWARQEAAHKQGLPFIKKSILRNVLRYNHRLELLARVLAAYRATGLRLSKKEGLLPPARVAPFRRLVQIKKLEKPSLLVAYFTGCMTQYVYHQTGLAVLDVLAENNVQVVLPEQYCCGMPALTAGDSQTVRELARRNVESIMKTGVDCIVTDCPTCGEMLKSYGELLGEDAAGDFSYKVQDISYFLVHTVGFREPAGKLPLVVTYHDPCHLKRGQGISSEPRKILAAIPGLSLKEMAESDRCCGSAGSFGITHYELSMKILKRKVENIKATGAQAVVTGCPSCRLQIEYGLNQAGIFIPVMHTVELLSRVYGLADASLSLPSVCQRQELVAPTANN</sequence>
<dbReference type="AlphaFoldDB" id="A0A1M6CJ12"/>
<evidence type="ECO:0000259" key="7">
    <source>
        <dbReference type="PROSITE" id="PS51379"/>
    </source>
</evidence>
<dbReference type="PANTHER" id="PTHR32479:SF17">
    <property type="entry name" value="GLYCOLATE OXIDASE IRON-SULFUR SUBUNIT"/>
    <property type="match status" value="1"/>
</dbReference>
<dbReference type="GO" id="GO:0046872">
    <property type="term" value="F:metal ion binding"/>
    <property type="evidence" value="ECO:0007669"/>
    <property type="project" value="UniProtKB-UniRule"/>
</dbReference>
<dbReference type="InterPro" id="IPR017896">
    <property type="entry name" value="4Fe4S_Fe-S-bd"/>
</dbReference>
<dbReference type="RefSeq" id="WP_084062008.1">
    <property type="nucleotide sequence ID" value="NZ_FQZM01000007.1"/>
</dbReference>
<comment type="cofactor">
    <cofactor evidence="6">
        <name>[4Fe-4S] cluster</name>
        <dbReference type="ChEBI" id="CHEBI:49883"/>
    </cofactor>
    <text evidence="6">Binds 2 [4Fe-4S] clusters.</text>
</comment>
<accession>A0A1M6CJ12</accession>
<dbReference type="Proteomes" id="UP000184529">
    <property type="component" value="Unassembled WGS sequence"/>
</dbReference>
<feature type="domain" description="4Fe-4S ferredoxin-type" evidence="7">
    <location>
        <begin position="6"/>
        <end position="34"/>
    </location>
</feature>
<dbReference type="OrthoDB" id="9794954at2"/>
<comment type="catalytic activity">
    <reaction evidence="6">
        <text>(R)-lactate + A = pyruvate + AH2</text>
        <dbReference type="Rhea" id="RHEA:15089"/>
        <dbReference type="ChEBI" id="CHEBI:13193"/>
        <dbReference type="ChEBI" id="CHEBI:15361"/>
        <dbReference type="ChEBI" id="CHEBI:16004"/>
        <dbReference type="ChEBI" id="CHEBI:17499"/>
    </reaction>
</comment>
<dbReference type="Gene3D" id="1.10.1060.10">
    <property type="entry name" value="Alpha-helical ferredoxin"/>
    <property type="match status" value="1"/>
</dbReference>
<dbReference type="EC" id="1.1.99.14" evidence="6"/>
<evidence type="ECO:0000313" key="9">
    <source>
        <dbReference type="Proteomes" id="UP000184529"/>
    </source>
</evidence>
<comment type="function">
    <text evidence="6">Component of a complex that catalyzes the oxidation of glycolate to glyoxylate.</text>
</comment>
<dbReference type="Pfam" id="PF13183">
    <property type="entry name" value="Fer4_8"/>
    <property type="match status" value="1"/>
</dbReference>
<dbReference type="GO" id="GO:0019154">
    <property type="term" value="F:glycolate dehydrogenase activity"/>
    <property type="evidence" value="ECO:0007669"/>
    <property type="project" value="UniProtKB-EC"/>
</dbReference>
<keyword evidence="2 6" id="KW-0479">Metal-binding</keyword>
<keyword evidence="5 6" id="KW-0411">Iron-sulfur</keyword>
<gene>
    <name evidence="8" type="ORF">SAMN02745219_00689</name>
</gene>
<dbReference type="PIRSF" id="PIRSF000139">
    <property type="entry name" value="Glc_ox_4Fe-4S"/>
    <property type="match status" value="1"/>
</dbReference>
<comment type="catalytic activity">
    <reaction evidence="6">
        <text>glycolate + A = glyoxylate + AH2</text>
        <dbReference type="Rhea" id="RHEA:21264"/>
        <dbReference type="ChEBI" id="CHEBI:13193"/>
        <dbReference type="ChEBI" id="CHEBI:17499"/>
        <dbReference type="ChEBI" id="CHEBI:29805"/>
        <dbReference type="ChEBI" id="CHEBI:36655"/>
        <dbReference type="EC" id="1.1.99.14"/>
    </reaction>
</comment>
<dbReference type="InterPro" id="IPR012257">
    <property type="entry name" value="Glc_ox_4Fe-4S"/>
</dbReference>
<dbReference type="PANTHER" id="PTHR32479">
    <property type="entry name" value="GLYCOLATE OXIDASE IRON-SULFUR SUBUNIT"/>
    <property type="match status" value="1"/>
</dbReference>
<dbReference type="EMBL" id="FQZM01000007">
    <property type="protein sequence ID" value="SHI60688.1"/>
    <property type="molecule type" value="Genomic_DNA"/>
</dbReference>
<evidence type="ECO:0000256" key="1">
    <source>
        <dbReference type="ARBA" id="ARBA00022485"/>
    </source>
</evidence>
<keyword evidence="3" id="KW-0677">Repeat</keyword>
<proteinExistence type="predicted"/>
<evidence type="ECO:0000256" key="4">
    <source>
        <dbReference type="ARBA" id="ARBA00023004"/>
    </source>
</evidence>
<dbReference type="PROSITE" id="PS51379">
    <property type="entry name" value="4FE4S_FER_2"/>
    <property type="match status" value="2"/>
</dbReference>
<evidence type="ECO:0000256" key="2">
    <source>
        <dbReference type="ARBA" id="ARBA00022723"/>
    </source>
</evidence>
<dbReference type="PROSITE" id="PS00198">
    <property type="entry name" value="4FE4S_FER_1"/>
    <property type="match status" value="2"/>
</dbReference>
<organism evidence="8 9">
    <name type="scientific">Desulfofundulus thermosubterraneus DSM 16057</name>
    <dbReference type="NCBI Taxonomy" id="1121432"/>
    <lineage>
        <taxon>Bacteria</taxon>
        <taxon>Bacillati</taxon>
        <taxon>Bacillota</taxon>
        <taxon>Clostridia</taxon>
        <taxon>Eubacteriales</taxon>
        <taxon>Peptococcaceae</taxon>
        <taxon>Desulfofundulus</taxon>
    </lineage>
</organism>
<evidence type="ECO:0000313" key="8">
    <source>
        <dbReference type="EMBL" id="SHI60688.1"/>
    </source>
</evidence>
<dbReference type="InterPro" id="IPR017900">
    <property type="entry name" value="4Fe4S_Fe_S_CS"/>
</dbReference>
<dbReference type="InterPro" id="IPR004017">
    <property type="entry name" value="Cys_rich_dom"/>
</dbReference>
<dbReference type="STRING" id="1121432.SAMN02745219_00689"/>
<dbReference type="Pfam" id="PF02754">
    <property type="entry name" value="CCG"/>
    <property type="match status" value="2"/>
</dbReference>
<dbReference type="GO" id="GO:0051539">
    <property type="term" value="F:4 iron, 4 sulfur cluster binding"/>
    <property type="evidence" value="ECO:0007669"/>
    <property type="project" value="UniProtKB-UniRule"/>
</dbReference>
<evidence type="ECO:0000256" key="6">
    <source>
        <dbReference type="PIRNR" id="PIRNR000139"/>
    </source>
</evidence>
<name>A0A1M6CJ12_9FIRM</name>
<protein>
    <recommendedName>
        <fullName evidence="6">Glycolate oxidase iron-sulfur subunit</fullName>
        <ecNumber evidence="6">1.1.99.14</ecNumber>
    </recommendedName>
</protein>
<keyword evidence="6" id="KW-0813">Transport</keyword>